<reference evidence="1" key="1">
    <citation type="submission" date="2022-10" db="EMBL/GenBank/DDBJ databases">
        <title>Genome sequences of endogenous nimaviruses in decapod crustaceans.</title>
        <authorList>
            <person name="Kawato S."/>
            <person name="Nozaki R."/>
            <person name="Kondo H."/>
            <person name="Hirono I."/>
        </authorList>
    </citation>
    <scope>NUCLEOTIDE SEQUENCE</scope>
    <source>
        <strain evidence="1">Mikawa-1</strain>
    </source>
</reference>
<dbReference type="EMBL" id="LC738876">
    <property type="protein sequence ID" value="BDT62525.1"/>
    <property type="molecule type" value="Genomic_DNA"/>
</dbReference>
<organism evidence="1">
    <name type="scientific">Metapenaeus ensis majanivirus</name>
    <dbReference type="NCBI Taxonomy" id="2984279"/>
    <lineage>
        <taxon>Viruses</taxon>
        <taxon>Viruses incertae sedis</taxon>
        <taxon>Naldaviricetes</taxon>
        <taxon>Nimaviridae</taxon>
    </lineage>
</organism>
<name>A0A9C7EYN2_9VIRU</name>
<sequence>MEENMKNDEWTLNTSTIDNSIGLVVYMINIGKAMKDLINHIKDHIILIDAHIPNLTHAIVTYNDDYDNTMSNKIHEEIKAPYTGNWSSKMIAEYLKNIIETIEKREKNGKMTTRKRKNGAVFNCALIYTIKRLVPAYRKACHNDIEKNLPILIFNITNRDVCIKSFAQNKRYKSFDIKSTIFTGKVFHKRNNNNNNNEAYALRKMIEKDNKLWFRVIKYKDDDDDDDNFSGYAQICKYIEENDAITNERVQLFVSREHSCNCSSEKLIEFMIMQAYALFIQPEKHNNSSIIISKNPDNLLLKLVASDISRKNSEYNDDELAILAKKLEATRGQIVDLINRHYLPLTYNFKIIRNDLDFHNTNYVFIRLSRSSDVLSC</sequence>
<accession>A0A9C7EYN2</accession>
<protein>
    <submittedName>
        <fullName evidence="1">Wsv465-like protein</fullName>
    </submittedName>
</protein>
<proteinExistence type="predicted"/>
<evidence type="ECO:0000313" key="1">
    <source>
        <dbReference type="EMBL" id="BDT62525.1"/>
    </source>
</evidence>